<dbReference type="Proteomes" id="UP000746751">
    <property type="component" value="Unassembled WGS sequence"/>
</dbReference>
<dbReference type="InterPro" id="IPR023214">
    <property type="entry name" value="HAD_sf"/>
</dbReference>
<dbReference type="Gene3D" id="3.40.50.1000">
    <property type="entry name" value="HAD superfamily/HAD-like"/>
    <property type="match status" value="1"/>
</dbReference>
<dbReference type="GO" id="GO:0016791">
    <property type="term" value="F:phosphatase activity"/>
    <property type="evidence" value="ECO:0007669"/>
    <property type="project" value="TreeGrafter"/>
</dbReference>
<organism evidence="1 2">
    <name type="scientific">Collinsella ihumii</name>
    <dbReference type="NCBI Taxonomy" id="1720204"/>
    <lineage>
        <taxon>Bacteria</taxon>
        <taxon>Bacillati</taxon>
        <taxon>Actinomycetota</taxon>
        <taxon>Coriobacteriia</taxon>
        <taxon>Coriobacteriales</taxon>
        <taxon>Coriobacteriaceae</taxon>
        <taxon>Collinsella</taxon>
    </lineage>
</organism>
<dbReference type="AlphaFoldDB" id="A0A921INJ4"/>
<evidence type="ECO:0000313" key="2">
    <source>
        <dbReference type="Proteomes" id="UP000746751"/>
    </source>
</evidence>
<reference evidence="1" key="2">
    <citation type="submission" date="2021-09" db="EMBL/GenBank/DDBJ databases">
        <authorList>
            <person name="Gilroy R."/>
        </authorList>
    </citation>
    <scope>NUCLEOTIDE SEQUENCE</scope>
    <source>
        <strain evidence="1">ChiGjej2B2-7701</strain>
    </source>
</reference>
<dbReference type="EMBL" id="DYVF01000013">
    <property type="protein sequence ID" value="HJG30051.1"/>
    <property type="molecule type" value="Genomic_DNA"/>
</dbReference>
<gene>
    <name evidence="1" type="ORF">K8U80_01505</name>
</gene>
<keyword evidence="1" id="KW-0378">Hydrolase</keyword>
<dbReference type="NCBIfam" id="TIGR01484">
    <property type="entry name" value="HAD-SF-IIB"/>
    <property type="match status" value="1"/>
</dbReference>
<proteinExistence type="predicted"/>
<comment type="caution">
    <text evidence="1">The sequence shown here is derived from an EMBL/GenBank/DDBJ whole genome shotgun (WGS) entry which is preliminary data.</text>
</comment>
<accession>A0A921INJ4</accession>
<dbReference type="PANTHER" id="PTHR10000:SF8">
    <property type="entry name" value="HAD SUPERFAMILY HYDROLASE-LIKE, TYPE 3"/>
    <property type="match status" value="1"/>
</dbReference>
<dbReference type="Pfam" id="PF08282">
    <property type="entry name" value="Hydrolase_3"/>
    <property type="match status" value="1"/>
</dbReference>
<dbReference type="SUPFAM" id="SSF56784">
    <property type="entry name" value="HAD-like"/>
    <property type="match status" value="1"/>
</dbReference>
<dbReference type="GO" id="GO:0000287">
    <property type="term" value="F:magnesium ion binding"/>
    <property type="evidence" value="ECO:0007669"/>
    <property type="project" value="TreeGrafter"/>
</dbReference>
<dbReference type="InterPro" id="IPR006379">
    <property type="entry name" value="HAD-SF_hydro_IIB"/>
</dbReference>
<protein>
    <submittedName>
        <fullName evidence="1">Cof-type HAD-IIB family hydrolase</fullName>
    </submittedName>
</protein>
<dbReference type="Gene3D" id="3.30.1240.10">
    <property type="match status" value="1"/>
</dbReference>
<dbReference type="PANTHER" id="PTHR10000">
    <property type="entry name" value="PHOSPHOSERINE PHOSPHATASE"/>
    <property type="match status" value="1"/>
</dbReference>
<name>A0A921INJ4_9ACTN</name>
<evidence type="ECO:0000313" key="1">
    <source>
        <dbReference type="EMBL" id="HJG30051.1"/>
    </source>
</evidence>
<dbReference type="InterPro" id="IPR036412">
    <property type="entry name" value="HAD-like_sf"/>
</dbReference>
<reference evidence="1" key="1">
    <citation type="journal article" date="2021" name="PeerJ">
        <title>Extensive microbial diversity within the chicken gut microbiome revealed by metagenomics and culture.</title>
        <authorList>
            <person name="Gilroy R."/>
            <person name="Ravi A."/>
            <person name="Getino M."/>
            <person name="Pursley I."/>
            <person name="Horton D.L."/>
            <person name="Alikhan N.F."/>
            <person name="Baker D."/>
            <person name="Gharbi K."/>
            <person name="Hall N."/>
            <person name="Watson M."/>
            <person name="Adriaenssens E.M."/>
            <person name="Foster-Nyarko E."/>
            <person name="Jarju S."/>
            <person name="Secka A."/>
            <person name="Antonio M."/>
            <person name="Oren A."/>
            <person name="Chaudhuri R.R."/>
            <person name="La Ragione R."/>
            <person name="Hildebrand F."/>
            <person name="Pallen M.J."/>
        </authorList>
    </citation>
    <scope>NUCLEOTIDE SEQUENCE</scope>
    <source>
        <strain evidence="1">ChiGjej2B2-7701</strain>
    </source>
</reference>
<dbReference type="GO" id="GO:0005829">
    <property type="term" value="C:cytosol"/>
    <property type="evidence" value="ECO:0007669"/>
    <property type="project" value="TreeGrafter"/>
</dbReference>
<sequence>MQASAIKLILSDIDGTIMPAGMSTVSQRTVAAFRAALDSGIMAGPASGRGLVQIAPFFRGDAACCQTAIATNGLEVYCAGEKICEHRLPIAALERALDIVRDTPGAGLLAFDGTTPQLVAGDRDVLARITPAYARACVPVDALPAEDVLKANIFIDADMAGTEAFVTRLNDEVDGLDFDIPMVGYANIMPKGWNKGSALLILCDHLGITPDQVVVFGDAGNDLTMFSVAGHAVAVGNATPEAKAAARWHIGRCEDDAVAAAIEALAAGEWPFSE</sequence>